<name>A0AAN8WC38_9MAGN</name>
<keyword evidence="4" id="KW-1185">Reference proteome</keyword>
<evidence type="ECO:0000313" key="3">
    <source>
        <dbReference type="EMBL" id="KAK6943798.1"/>
    </source>
</evidence>
<comment type="similarity">
    <text evidence="1">Belongs to the senescence regulator S40 family.</text>
</comment>
<dbReference type="PANTHER" id="PTHR46525:SF2">
    <property type="entry name" value="EMB|CAB72159.1"/>
    <property type="match status" value="1"/>
</dbReference>
<dbReference type="AlphaFoldDB" id="A0AAN8WC38"/>
<organism evidence="3 4">
    <name type="scientific">Dillenia turbinata</name>
    <dbReference type="NCBI Taxonomy" id="194707"/>
    <lineage>
        <taxon>Eukaryota</taxon>
        <taxon>Viridiplantae</taxon>
        <taxon>Streptophyta</taxon>
        <taxon>Embryophyta</taxon>
        <taxon>Tracheophyta</taxon>
        <taxon>Spermatophyta</taxon>
        <taxon>Magnoliopsida</taxon>
        <taxon>eudicotyledons</taxon>
        <taxon>Gunneridae</taxon>
        <taxon>Pentapetalae</taxon>
        <taxon>Dilleniales</taxon>
        <taxon>Dilleniaceae</taxon>
        <taxon>Dillenia</taxon>
    </lineage>
</organism>
<dbReference type="Pfam" id="PF04520">
    <property type="entry name" value="Senescence_reg"/>
    <property type="match status" value="1"/>
</dbReference>
<evidence type="ECO:0000313" key="4">
    <source>
        <dbReference type="Proteomes" id="UP001370490"/>
    </source>
</evidence>
<feature type="compositionally biased region" description="Basic and acidic residues" evidence="2">
    <location>
        <begin position="66"/>
        <end position="85"/>
    </location>
</feature>
<evidence type="ECO:0000256" key="2">
    <source>
        <dbReference type="SAM" id="MobiDB-lite"/>
    </source>
</evidence>
<dbReference type="GO" id="GO:0010150">
    <property type="term" value="P:leaf senescence"/>
    <property type="evidence" value="ECO:0007669"/>
    <property type="project" value="UniProtKB-ARBA"/>
</dbReference>
<dbReference type="Proteomes" id="UP001370490">
    <property type="component" value="Unassembled WGS sequence"/>
</dbReference>
<feature type="compositionally biased region" description="Acidic residues" evidence="2">
    <location>
        <begin position="86"/>
        <end position="97"/>
    </location>
</feature>
<dbReference type="PANTHER" id="PTHR46525">
    <property type="entry name" value="EMB|CAB72159.1"/>
    <property type="match status" value="1"/>
</dbReference>
<proteinExistence type="inferred from homology"/>
<sequence>TTVSSDGNETTFNLDEFDIYTNTTPQNVIPMESKNPISTPRSLTKKTVPTSMTSSSLPMNIPDWSKIPRENYRESYKTRGSRVVDDCVEEDDEDDEGDRIPPHENLARTRMASLLVHEGIGRNAILKKEVVIKKAIRSLE</sequence>
<accession>A0AAN8WC38</accession>
<feature type="region of interest" description="Disordered" evidence="2">
    <location>
        <begin position="23"/>
        <end position="105"/>
    </location>
</feature>
<feature type="non-terminal residue" evidence="3">
    <location>
        <position position="1"/>
    </location>
</feature>
<gene>
    <name evidence="3" type="ORF">RJ641_024900</name>
</gene>
<dbReference type="InterPro" id="IPR007608">
    <property type="entry name" value="Senescence_reg_S40"/>
</dbReference>
<feature type="compositionally biased region" description="Polar residues" evidence="2">
    <location>
        <begin position="35"/>
        <end position="58"/>
    </location>
</feature>
<reference evidence="3 4" key="1">
    <citation type="submission" date="2023-12" db="EMBL/GenBank/DDBJ databases">
        <title>A high-quality genome assembly for Dillenia turbinata (Dilleniales).</title>
        <authorList>
            <person name="Chanderbali A."/>
        </authorList>
    </citation>
    <scope>NUCLEOTIDE SEQUENCE [LARGE SCALE GENOMIC DNA]</scope>
    <source>
        <strain evidence="3">LSX21</strain>
        <tissue evidence="3">Leaf</tissue>
    </source>
</reference>
<protein>
    <submittedName>
        <fullName evidence="3">Senescence regulator S40</fullName>
    </submittedName>
</protein>
<comment type="caution">
    <text evidence="3">The sequence shown here is derived from an EMBL/GenBank/DDBJ whole genome shotgun (WGS) entry which is preliminary data.</text>
</comment>
<evidence type="ECO:0000256" key="1">
    <source>
        <dbReference type="ARBA" id="ARBA00034773"/>
    </source>
</evidence>
<dbReference type="EMBL" id="JBAMMX010000003">
    <property type="protein sequence ID" value="KAK6943798.1"/>
    <property type="molecule type" value="Genomic_DNA"/>
</dbReference>